<evidence type="ECO:0000256" key="1">
    <source>
        <dbReference type="SAM" id="Coils"/>
    </source>
</evidence>
<feature type="coiled-coil region" evidence="1">
    <location>
        <begin position="31"/>
        <end position="60"/>
    </location>
</feature>
<name>A0A175ACB9_9FIRM</name>
<dbReference type="Proteomes" id="UP000095780">
    <property type="component" value="Unassembled WGS sequence"/>
</dbReference>
<proteinExistence type="predicted"/>
<dbReference type="EMBL" id="CZBV01000025">
    <property type="protein sequence ID" value="CUQ92760.1"/>
    <property type="molecule type" value="Genomic_DNA"/>
</dbReference>
<dbReference type="RefSeq" id="WP_082426114.1">
    <property type="nucleotide sequence ID" value="NZ_CABIXW010000025.1"/>
</dbReference>
<evidence type="ECO:0000313" key="2">
    <source>
        <dbReference type="EMBL" id="CUQ92760.1"/>
    </source>
</evidence>
<reference evidence="2 3" key="1">
    <citation type="submission" date="2015-09" db="EMBL/GenBank/DDBJ databases">
        <authorList>
            <consortium name="Pathogen Informatics"/>
        </authorList>
    </citation>
    <scope>NUCLEOTIDE SEQUENCE [LARGE SCALE GENOMIC DNA]</scope>
    <source>
        <strain evidence="2 3">2789STDY5834878</strain>
    </source>
</reference>
<gene>
    <name evidence="2" type="ORF">ERS852492_03156</name>
</gene>
<accession>A0A175ACB9</accession>
<organism evidence="2 3">
    <name type="scientific">Lachnospira eligens</name>
    <dbReference type="NCBI Taxonomy" id="39485"/>
    <lineage>
        <taxon>Bacteria</taxon>
        <taxon>Bacillati</taxon>
        <taxon>Bacillota</taxon>
        <taxon>Clostridia</taxon>
        <taxon>Lachnospirales</taxon>
        <taxon>Lachnospiraceae</taxon>
        <taxon>Lachnospira</taxon>
    </lineage>
</organism>
<dbReference type="AlphaFoldDB" id="A0A175ACB9"/>
<protein>
    <submittedName>
        <fullName evidence="2">Uncharacterized protein</fullName>
    </submittedName>
</protein>
<keyword evidence="1" id="KW-0175">Coiled coil</keyword>
<sequence>MWSAGYNNGNGGKIFNDKSKNSFWERRIENKNRIENQVKKQQEKKRIQKKQAERTAYEEYAQNKRLSAQDARTRLVAESSSFAKTVTISQAVASYEANFTMAVSVSNKTQ</sequence>
<evidence type="ECO:0000313" key="3">
    <source>
        <dbReference type="Proteomes" id="UP000095780"/>
    </source>
</evidence>